<dbReference type="SUPFAM" id="SSF56059">
    <property type="entry name" value="Glutathione synthetase ATP-binding domain-like"/>
    <property type="match status" value="1"/>
</dbReference>
<evidence type="ECO:0000256" key="4">
    <source>
        <dbReference type="PROSITE-ProRule" id="PRU00409"/>
    </source>
</evidence>
<dbReference type="InterPro" id="IPR052032">
    <property type="entry name" value="ATP-dep_AA_Ligase"/>
</dbReference>
<sequence>MGRRNVFVIGLDESNLRTLEAVPGAKDLDFRGLLTIEDIQVGEIPIAELLERAAAELDAFEGEIDAVIGYWDFPVTAMVPLLCRRFGLPSAPLEAVVKCEHKYWSRLEQQKVITGLPKFALVDLDDAGPPAGLDYPMWLKPVKSFSSELAFHVSDHREFTDALAEIRAGVSRVGKPFEFVLEQLDLPPEIADAGGQACLAEEAMSGQQAATEGYVYQGEVTVYGALDSLNYPGTASFLRHQYPSQLPGPLVERMFDMSERVIKQVGLDNSTFSIEFFCDTGNDDVRLLEINARHSQSHADLFLAVDGVTNHHCMVRLGLGEDPKLVKGDGDAAIAAKCYYRRFSDAVVRRVPTAEEIDELRRELPGVTVDVVPEEGQRLSDMPAQDSYSYELADVFVRAGSQAELEELYQRAVESLRFEFEED</sequence>
<dbReference type="Gene3D" id="3.30.470.20">
    <property type="entry name" value="ATP-grasp fold, B domain"/>
    <property type="match status" value="1"/>
</dbReference>
<accession>A0A4Q7J0H0</accession>
<evidence type="ECO:0000313" key="6">
    <source>
        <dbReference type="EMBL" id="RZQ60218.1"/>
    </source>
</evidence>
<proteinExistence type="predicted"/>
<evidence type="ECO:0000313" key="7">
    <source>
        <dbReference type="Proteomes" id="UP000292003"/>
    </source>
</evidence>
<dbReference type="Pfam" id="PF13535">
    <property type="entry name" value="ATP-grasp_4"/>
    <property type="match status" value="1"/>
</dbReference>
<evidence type="ECO:0000256" key="3">
    <source>
        <dbReference type="ARBA" id="ARBA00022840"/>
    </source>
</evidence>
<dbReference type="PROSITE" id="PS50975">
    <property type="entry name" value="ATP_GRASP"/>
    <property type="match status" value="1"/>
</dbReference>
<protein>
    <submittedName>
        <fullName evidence="6">ATP-grasp domain-containing protein</fullName>
    </submittedName>
</protein>
<organism evidence="6 7">
    <name type="scientific">Amycolatopsis suaedae</name>
    <dbReference type="NCBI Taxonomy" id="2510978"/>
    <lineage>
        <taxon>Bacteria</taxon>
        <taxon>Bacillati</taxon>
        <taxon>Actinomycetota</taxon>
        <taxon>Actinomycetes</taxon>
        <taxon>Pseudonocardiales</taxon>
        <taxon>Pseudonocardiaceae</taxon>
        <taxon>Amycolatopsis</taxon>
    </lineage>
</organism>
<evidence type="ECO:0000256" key="1">
    <source>
        <dbReference type="ARBA" id="ARBA00022598"/>
    </source>
</evidence>
<dbReference type="RefSeq" id="WP_130478919.1">
    <property type="nucleotide sequence ID" value="NZ_SFCC01000018.1"/>
</dbReference>
<evidence type="ECO:0000259" key="5">
    <source>
        <dbReference type="PROSITE" id="PS50975"/>
    </source>
</evidence>
<keyword evidence="3 4" id="KW-0067">ATP-binding</keyword>
<gene>
    <name evidence="6" type="ORF">EWH70_29975</name>
</gene>
<feature type="domain" description="ATP-grasp" evidence="5">
    <location>
        <begin position="105"/>
        <end position="319"/>
    </location>
</feature>
<dbReference type="GO" id="GO:0046872">
    <property type="term" value="F:metal ion binding"/>
    <property type="evidence" value="ECO:0007669"/>
    <property type="project" value="InterPro"/>
</dbReference>
<dbReference type="PANTHER" id="PTHR43585:SF2">
    <property type="entry name" value="ATP-GRASP ENZYME FSQD"/>
    <property type="match status" value="1"/>
</dbReference>
<comment type="caution">
    <text evidence="6">The sequence shown here is derived from an EMBL/GenBank/DDBJ whole genome shotgun (WGS) entry which is preliminary data.</text>
</comment>
<keyword evidence="1" id="KW-0436">Ligase</keyword>
<keyword evidence="2 4" id="KW-0547">Nucleotide-binding</keyword>
<evidence type="ECO:0000256" key="2">
    <source>
        <dbReference type="ARBA" id="ARBA00022741"/>
    </source>
</evidence>
<dbReference type="GO" id="GO:0016874">
    <property type="term" value="F:ligase activity"/>
    <property type="evidence" value="ECO:0007669"/>
    <property type="project" value="UniProtKB-KW"/>
</dbReference>
<name>A0A4Q7J0H0_9PSEU</name>
<dbReference type="InterPro" id="IPR011761">
    <property type="entry name" value="ATP-grasp"/>
</dbReference>
<keyword evidence="7" id="KW-1185">Reference proteome</keyword>
<dbReference type="PANTHER" id="PTHR43585">
    <property type="entry name" value="FUMIPYRROLE BIOSYNTHESIS PROTEIN C"/>
    <property type="match status" value="1"/>
</dbReference>
<dbReference type="OrthoDB" id="8441067at2"/>
<reference evidence="6 7" key="1">
    <citation type="submission" date="2019-02" db="EMBL/GenBank/DDBJ databases">
        <title>Draft genome sequence of Amycolatopsis sp. 8-3EHSu isolated from roots of Suaeda maritima.</title>
        <authorList>
            <person name="Duangmal K."/>
            <person name="Chantavorakit T."/>
        </authorList>
    </citation>
    <scope>NUCLEOTIDE SEQUENCE [LARGE SCALE GENOMIC DNA]</scope>
    <source>
        <strain evidence="6 7">8-3EHSu</strain>
    </source>
</reference>
<dbReference type="EMBL" id="SFCC01000018">
    <property type="protein sequence ID" value="RZQ60218.1"/>
    <property type="molecule type" value="Genomic_DNA"/>
</dbReference>
<dbReference type="Proteomes" id="UP000292003">
    <property type="component" value="Unassembled WGS sequence"/>
</dbReference>
<dbReference type="GO" id="GO:0005524">
    <property type="term" value="F:ATP binding"/>
    <property type="evidence" value="ECO:0007669"/>
    <property type="project" value="UniProtKB-UniRule"/>
</dbReference>
<dbReference type="AlphaFoldDB" id="A0A4Q7J0H0"/>